<dbReference type="GO" id="GO:0005829">
    <property type="term" value="C:cytosol"/>
    <property type="evidence" value="ECO:0007669"/>
    <property type="project" value="TreeGrafter"/>
</dbReference>
<organism evidence="12 13">
    <name type="scientific">Dysgonomonas macrotermitis</name>
    <dbReference type="NCBI Taxonomy" id="1346286"/>
    <lineage>
        <taxon>Bacteria</taxon>
        <taxon>Pseudomonadati</taxon>
        <taxon>Bacteroidota</taxon>
        <taxon>Bacteroidia</taxon>
        <taxon>Bacteroidales</taxon>
        <taxon>Dysgonomonadaceae</taxon>
        <taxon>Dysgonomonas</taxon>
    </lineage>
</organism>
<dbReference type="GO" id="GO:0005524">
    <property type="term" value="F:ATP binding"/>
    <property type="evidence" value="ECO:0007669"/>
    <property type="project" value="UniProtKB-UniRule"/>
</dbReference>
<dbReference type="PANTHER" id="PTHR11070">
    <property type="entry name" value="UVRD / RECB / PCRA DNA HELICASE FAMILY MEMBER"/>
    <property type="match status" value="1"/>
</dbReference>
<evidence type="ECO:0000256" key="8">
    <source>
        <dbReference type="ARBA" id="ARBA00048988"/>
    </source>
</evidence>
<evidence type="ECO:0000259" key="10">
    <source>
        <dbReference type="PROSITE" id="PS51198"/>
    </source>
</evidence>
<dbReference type="PROSITE" id="PS51198">
    <property type="entry name" value="UVRD_HELICASE_ATP_BIND"/>
    <property type="match status" value="1"/>
</dbReference>
<dbReference type="GO" id="GO:0000725">
    <property type="term" value="P:recombinational repair"/>
    <property type="evidence" value="ECO:0007669"/>
    <property type="project" value="TreeGrafter"/>
</dbReference>
<gene>
    <name evidence="12" type="ORF">SAMN05444362_101298</name>
</gene>
<dbReference type="GO" id="GO:0016887">
    <property type="term" value="F:ATP hydrolysis activity"/>
    <property type="evidence" value="ECO:0007669"/>
    <property type="project" value="RHEA"/>
</dbReference>
<keyword evidence="2 9" id="KW-0378">Hydrolase</keyword>
<feature type="domain" description="UvrD-like helicase C-terminal" evidence="11">
    <location>
        <begin position="512"/>
        <end position="764"/>
    </location>
</feature>
<comment type="catalytic activity">
    <reaction evidence="8">
        <text>ATP + H2O = ADP + phosphate + H(+)</text>
        <dbReference type="Rhea" id="RHEA:13065"/>
        <dbReference type="ChEBI" id="CHEBI:15377"/>
        <dbReference type="ChEBI" id="CHEBI:15378"/>
        <dbReference type="ChEBI" id="CHEBI:30616"/>
        <dbReference type="ChEBI" id="CHEBI:43474"/>
        <dbReference type="ChEBI" id="CHEBI:456216"/>
        <dbReference type="EC" id="5.6.2.4"/>
    </reaction>
</comment>
<reference evidence="13" key="1">
    <citation type="submission" date="2016-11" db="EMBL/GenBank/DDBJ databases">
        <authorList>
            <person name="Varghese N."/>
            <person name="Submissions S."/>
        </authorList>
    </citation>
    <scope>NUCLEOTIDE SEQUENCE [LARGE SCALE GENOMIC DNA]</scope>
    <source>
        <strain evidence="13">DSM 27370</strain>
    </source>
</reference>
<keyword evidence="13" id="KW-1185">Reference proteome</keyword>
<sequence length="1085" mass="125217">MPSHGSSDKANLTVYKASAGSGKTHRLTAEYLSLLFASPFAYKHILAVTFTNKATEEMKSRIILELAKLASGQESDYIKDLACQYRKPEDAIREDGRQILIRILHDYSSFSISTIDRFFQQTMRAFTREIGLGGGYNVELDTGKVLGEAIDSMLYDLEQSENQQLLDWLIRFSEEKIENGETWNIRNDIQSLSSEIFKESYKAFSDQIQADIANKGLLDDYKKMLIAYIQQFEKSSREIGEKAMNIMLRFGLQPFDFVRGKQSVFINFLRWAGGDVKEPPASFSKLPNDVTTWYTKTAAPDIKSKIEDAYNNGLNDCVCDIIELYNNSVTYQTASEINRYFFTLGILGDVDKKVRSYASENNIMLISDTTELLNKIIQGTDSPFVYEKVGTRIEHYMIDEFQDTSGMQWNNFLPLVRDSLSAGQKNLIVGDVKQSIYRWRNSDWKLLDEQLDVDFRLNGINHQSLDTNWRSDRHIIDFNNAIFEAGSTLLQNTYNEGLEDMTVNSSLASFYTKIKRAYSDSYQYLPERTSRENSSGHVQIEFIDTEENPNWQAYSLEQLPHTIEQLQDKGYSLRDIAILVRTKKEGADAANCLLEYKSQHIDSKYKYDIISDEALFIRNSKSIKLVVSLLKYLRNPSDSTLRTLAIYEYYKFKNQLTPEETIRSHFSESSGFPNEVILNLNRIKELPLYEMTEEIFDLFKDAMDTNENIYIQAFLDMILDFSVKKSSDLESFLQWWDESGQTKTIFTPDGQDAIRIMTIHKSKGLDFPVVIMPFCNWEIDHKLTTILWCQPKAEPFDRLHLVPVKYSQKLSNTIFANDYLEEKLHAYIDNLNILYVAFTRPKHELIAFSPKPKEKAKGVTSISSLLWACFHSTIEQQTHKAFIDLPVSMDDENDRFELGESFNPSKGKKKDNGAEVSVGILESIPFDDRLKLRLNNKYFFTDKGQREYGTLMHEIVSNITSVDDLDKVVEKYQLTGEITSDEKKRITILLQEYLSNPQIAEWYTEGYRILNEVQILQPNGTFVRPDRVMIKSGEVTVIDYKFGEKEEKKYLKQVKNYMTQIKKMGYNSVKGYICYIVLGKVVTVE</sequence>
<accession>A0A1M4TCV4</accession>
<evidence type="ECO:0000256" key="1">
    <source>
        <dbReference type="ARBA" id="ARBA00022741"/>
    </source>
</evidence>
<dbReference type="Pfam" id="PF00580">
    <property type="entry name" value="UvrD-helicase"/>
    <property type="match status" value="2"/>
</dbReference>
<proteinExistence type="predicted"/>
<dbReference type="EMBL" id="FQUC01000001">
    <property type="protein sequence ID" value="SHE42306.1"/>
    <property type="molecule type" value="Genomic_DNA"/>
</dbReference>
<dbReference type="STRING" id="1346286.SAMN05444362_101298"/>
<evidence type="ECO:0000256" key="7">
    <source>
        <dbReference type="ARBA" id="ARBA00034808"/>
    </source>
</evidence>
<dbReference type="OrthoDB" id="9810135at2"/>
<keyword evidence="12" id="KW-0269">Exonuclease</keyword>
<feature type="domain" description="UvrD-like helicase ATP-binding" evidence="10">
    <location>
        <begin position="1"/>
        <end position="472"/>
    </location>
</feature>
<keyword evidence="3 9" id="KW-0347">Helicase</keyword>
<dbReference type="RefSeq" id="WP_062175394.1">
    <property type="nucleotide sequence ID" value="NZ_BBXL01000001.1"/>
</dbReference>
<evidence type="ECO:0000256" key="3">
    <source>
        <dbReference type="ARBA" id="ARBA00022806"/>
    </source>
</evidence>
<evidence type="ECO:0000256" key="5">
    <source>
        <dbReference type="ARBA" id="ARBA00023235"/>
    </source>
</evidence>
<name>A0A1M4TCV4_9BACT</name>
<dbReference type="PROSITE" id="PS51217">
    <property type="entry name" value="UVRD_HELICASE_CTER"/>
    <property type="match status" value="1"/>
</dbReference>
<evidence type="ECO:0000256" key="4">
    <source>
        <dbReference type="ARBA" id="ARBA00022840"/>
    </source>
</evidence>
<dbReference type="InterPro" id="IPR000212">
    <property type="entry name" value="DNA_helicase_UvrD/REP"/>
</dbReference>
<dbReference type="InterPro" id="IPR014016">
    <property type="entry name" value="UvrD-like_ATP-bd"/>
</dbReference>
<evidence type="ECO:0000256" key="2">
    <source>
        <dbReference type="ARBA" id="ARBA00022801"/>
    </source>
</evidence>
<keyword evidence="5" id="KW-0413">Isomerase</keyword>
<dbReference type="AlphaFoldDB" id="A0A1M4TCV4"/>
<keyword evidence="4 9" id="KW-0067">ATP-binding</keyword>
<feature type="binding site" evidence="9">
    <location>
        <begin position="17"/>
        <end position="24"/>
    </location>
    <ligand>
        <name>ATP</name>
        <dbReference type="ChEBI" id="CHEBI:30616"/>
    </ligand>
</feature>
<comment type="catalytic activity">
    <reaction evidence="6">
        <text>Couples ATP hydrolysis with the unwinding of duplex DNA by translocating in the 3'-5' direction.</text>
        <dbReference type="EC" id="5.6.2.4"/>
    </reaction>
</comment>
<dbReference type="SUPFAM" id="SSF52540">
    <property type="entry name" value="P-loop containing nucleoside triphosphate hydrolases"/>
    <property type="match status" value="1"/>
</dbReference>
<dbReference type="InterPro" id="IPR014017">
    <property type="entry name" value="DNA_helicase_UvrD-like_C"/>
</dbReference>
<keyword evidence="1 9" id="KW-0547">Nucleotide-binding</keyword>
<dbReference type="EC" id="5.6.2.4" evidence="7"/>
<dbReference type="GO" id="GO:0003677">
    <property type="term" value="F:DNA binding"/>
    <property type="evidence" value="ECO:0007669"/>
    <property type="project" value="InterPro"/>
</dbReference>
<dbReference type="Proteomes" id="UP000184480">
    <property type="component" value="Unassembled WGS sequence"/>
</dbReference>
<evidence type="ECO:0000259" key="11">
    <source>
        <dbReference type="PROSITE" id="PS51217"/>
    </source>
</evidence>
<evidence type="ECO:0000313" key="12">
    <source>
        <dbReference type="EMBL" id="SHE42306.1"/>
    </source>
</evidence>
<evidence type="ECO:0000313" key="13">
    <source>
        <dbReference type="Proteomes" id="UP000184480"/>
    </source>
</evidence>
<evidence type="ECO:0000256" key="6">
    <source>
        <dbReference type="ARBA" id="ARBA00034617"/>
    </source>
</evidence>
<dbReference type="GO" id="GO:0004527">
    <property type="term" value="F:exonuclease activity"/>
    <property type="evidence" value="ECO:0007669"/>
    <property type="project" value="UniProtKB-KW"/>
</dbReference>
<protein>
    <recommendedName>
        <fullName evidence="7">DNA 3'-5' helicase</fullName>
        <ecNumber evidence="7">5.6.2.4</ecNumber>
    </recommendedName>
</protein>
<evidence type="ECO:0000256" key="9">
    <source>
        <dbReference type="PROSITE-ProRule" id="PRU00560"/>
    </source>
</evidence>
<dbReference type="GO" id="GO:0043138">
    <property type="term" value="F:3'-5' DNA helicase activity"/>
    <property type="evidence" value="ECO:0007669"/>
    <property type="project" value="UniProtKB-EC"/>
</dbReference>
<dbReference type="Gene3D" id="3.40.50.300">
    <property type="entry name" value="P-loop containing nucleotide triphosphate hydrolases"/>
    <property type="match status" value="4"/>
</dbReference>
<keyword evidence="12" id="KW-0540">Nuclease</keyword>
<dbReference type="InterPro" id="IPR027417">
    <property type="entry name" value="P-loop_NTPase"/>
</dbReference>
<dbReference type="PANTHER" id="PTHR11070:SF67">
    <property type="entry name" value="DNA 3'-5' HELICASE"/>
    <property type="match status" value="1"/>
</dbReference>
<dbReference type="Pfam" id="PF13361">
    <property type="entry name" value="UvrD_C"/>
    <property type="match status" value="1"/>
</dbReference>